<organism evidence="2 3">
    <name type="scientific">Thiothrix lacustris</name>
    <dbReference type="NCBI Taxonomy" id="525917"/>
    <lineage>
        <taxon>Bacteria</taxon>
        <taxon>Pseudomonadati</taxon>
        <taxon>Pseudomonadota</taxon>
        <taxon>Gammaproteobacteria</taxon>
        <taxon>Thiotrichales</taxon>
        <taxon>Thiotrichaceae</taxon>
        <taxon>Thiothrix</taxon>
    </lineage>
</organism>
<protein>
    <submittedName>
        <fullName evidence="2">AAA family ATPase</fullName>
    </submittedName>
</protein>
<dbReference type="PANTHER" id="PTHR33295:SF7">
    <property type="entry name" value="ATPASE"/>
    <property type="match status" value="1"/>
</dbReference>
<evidence type="ECO:0000259" key="1">
    <source>
        <dbReference type="SMART" id="SM00382"/>
    </source>
</evidence>
<dbReference type="SMART" id="SM00382">
    <property type="entry name" value="AAA"/>
    <property type="match status" value="1"/>
</dbReference>
<gene>
    <name evidence="2" type="ORF">BWK73_07260</name>
</gene>
<evidence type="ECO:0000313" key="2">
    <source>
        <dbReference type="EMBL" id="OQX15220.1"/>
    </source>
</evidence>
<dbReference type="InterPro" id="IPR025420">
    <property type="entry name" value="DUF4143"/>
</dbReference>
<evidence type="ECO:0000313" key="3">
    <source>
        <dbReference type="Proteomes" id="UP000192491"/>
    </source>
</evidence>
<accession>A0A1Y1QWR2</accession>
<dbReference type="Proteomes" id="UP000192491">
    <property type="component" value="Unassembled WGS sequence"/>
</dbReference>
<feature type="domain" description="AAA+ ATPase" evidence="1">
    <location>
        <begin position="17"/>
        <end position="137"/>
    </location>
</feature>
<dbReference type="Pfam" id="PF13173">
    <property type="entry name" value="AAA_14"/>
    <property type="match status" value="1"/>
</dbReference>
<dbReference type="PANTHER" id="PTHR33295">
    <property type="entry name" value="ATPASE"/>
    <property type="match status" value="1"/>
</dbReference>
<reference evidence="2 3" key="1">
    <citation type="submission" date="2017-01" db="EMBL/GenBank/DDBJ databases">
        <title>Novel large sulfur bacteria in the metagenomes of groundwater-fed chemosynthetic microbial mats in the Lake Huron basin.</title>
        <authorList>
            <person name="Sharrar A.M."/>
            <person name="Flood B.E."/>
            <person name="Bailey J.V."/>
            <person name="Jones D.S."/>
            <person name="Biddanda B."/>
            <person name="Ruberg S.A."/>
            <person name="Marcus D.N."/>
            <person name="Dick G.J."/>
        </authorList>
    </citation>
    <scope>NUCLEOTIDE SEQUENCE [LARGE SCALE GENOMIC DNA]</scope>
    <source>
        <strain evidence="2">A8</strain>
    </source>
</reference>
<dbReference type="Gene3D" id="3.40.50.300">
    <property type="entry name" value="P-loop containing nucleotide triphosphate hydrolases"/>
    <property type="match status" value="1"/>
</dbReference>
<name>A0A1Y1QWR2_9GAMM</name>
<sequence length="459" mass="52154">MYRQQLQFLTRWLHNKNRKPLIIRGARQVGKSTLVQLFAQQQQQTLLTANLERYPELKAAFSSNDPARILQHIEALPRMPVVDAQALLFLDEIQAVPEAIPALRYFYEDRPDLPVVCAGSLLEFVLSDHQFSMPVGRVQYLHMGPMTFSEFLAALGETKLHHIVTTYQWGDEISEIAHQRLLELLRSYYFVGGMPEAVAAFAESRRYQPVSEVHNSIIETYREDFPKYGKNRDVNRMLTVFNFAARHVGVKVKYSNISPQDQSATLKKDLELLCMARVISKVIHSHCSGLPLQANLEEKVYKLLFLDVGLMNAICGLNWRVLSQFDSTKLVNEGAIAEQFIGQHLQTLLAESPNRELTYWLREGRSANAELDYVVALEGNIIPIEVKSGASGSMKSLHQFMAEKQAPFAVRFDASLPTLTTVNAVVNHQQQAQAVSYRLFSLPLYLVERLGNIVIRQQQ</sequence>
<dbReference type="SUPFAM" id="SSF52540">
    <property type="entry name" value="P-loop containing nucleoside triphosphate hydrolases"/>
    <property type="match status" value="1"/>
</dbReference>
<dbReference type="EMBL" id="MTEJ01000017">
    <property type="protein sequence ID" value="OQX15220.1"/>
    <property type="molecule type" value="Genomic_DNA"/>
</dbReference>
<dbReference type="InterPro" id="IPR041682">
    <property type="entry name" value="AAA_14"/>
</dbReference>
<dbReference type="Pfam" id="PF13635">
    <property type="entry name" value="DUF4143"/>
    <property type="match status" value="1"/>
</dbReference>
<dbReference type="InterPro" id="IPR027417">
    <property type="entry name" value="P-loop_NTPase"/>
</dbReference>
<proteinExistence type="predicted"/>
<comment type="caution">
    <text evidence="2">The sequence shown here is derived from an EMBL/GenBank/DDBJ whole genome shotgun (WGS) entry which is preliminary data.</text>
</comment>
<dbReference type="AlphaFoldDB" id="A0A1Y1QWR2"/>
<dbReference type="InterPro" id="IPR003593">
    <property type="entry name" value="AAA+_ATPase"/>
</dbReference>